<dbReference type="Gene3D" id="1.10.1220.10">
    <property type="entry name" value="Met repressor-like"/>
    <property type="match status" value="1"/>
</dbReference>
<dbReference type="RefSeq" id="WP_064023784.1">
    <property type="nucleotide sequence ID" value="NZ_LUUL01000093.1"/>
</dbReference>
<evidence type="ECO:0000313" key="2">
    <source>
        <dbReference type="EMBL" id="OAI24235.1"/>
    </source>
</evidence>
<feature type="domain" description="Ribbon-helix-helix protein CopG" evidence="1">
    <location>
        <begin position="11"/>
        <end position="51"/>
    </location>
</feature>
<evidence type="ECO:0000259" key="1">
    <source>
        <dbReference type="Pfam" id="PF01402"/>
    </source>
</evidence>
<dbReference type="AlphaFoldDB" id="A0AA91DC32"/>
<dbReference type="GO" id="GO:0006355">
    <property type="term" value="P:regulation of DNA-templated transcription"/>
    <property type="evidence" value="ECO:0007669"/>
    <property type="project" value="InterPro"/>
</dbReference>
<proteinExistence type="predicted"/>
<accession>A0AA91DC32</accession>
<dbReference type="Proteomes" id="UP000077734">
    <property type="component" value="Unassembled WGS sequence"/>
</dbReference>
<reference evidence="2 3" key="1">
    <citation type="submission" date="2016-03" db="EMBL/GenBank/DDBJ databases">
        <authorList>
            <person name="Heylen K."/>
            <person name="De Vos P."/>
            <person name="Vekeman B."/>
        </authorList>
    </citation>
    <scope>NUCLEOTIDE SEQUENCE [LARGE SCALE GENOMIC DNA]</scope>
    <source>
        <strain evidence="2 3">R-49807</strain>
    </source>
</reference>
<evidence type="ECO:0000313" key="3">
    <source>
        <dbReference type="Proteomes" id="UP000077734"/>
    </source>
</evidence>
<dbReference type="SUPFAM" id="SSF47598">
    <property type="entry name" value="Ribbon-helix-helix"/>
    <property type="match status" value="1"/>
</dbReference>
<organism evidence="2 3">
    <name type="scientific">Methylomonas koyamae</name>
    <dbReference type="NCBI Taxonomy" id="702114"/>
    <lineage>
        <taxon>Bacteria</taxon>
        <taxon>Pseudomonadati</taxon>
        <taxon>Pseudomonadota</taxon>
        <taxon>Gammaproteobacteria</taxon>
        <taxon>Methylococcales</taxon>
        <taxon>Methylococcaceae</taxon>
        <taxon>Methylomonas</taxon>
    </lineage>
</organism>
<keyword evidence="3" id="KW-1185">Reference proteome</keyword>
<gene>
    <name evidence="2" type="ORF">A1356_16275</name>
</gene>
<dbReference type="CDD" id="cd21631">
    <property type="entry name" value="RHH_CopG_NikR-like"/>
    <property type="match status" value="1"/>
</dbReference>
<protein>
    <recommendedName>
        <fullName evidence="1">Ribbon-helix-helix protein CopG domain-containing protein</fullName>
    </recommendedName>
</protein>
<dbReference type="InterPro" id="IPR002145">
    <property type="entry name" value="CopG"/>
</dbReference>
<dbReference type="InterPro" id="IPR010985">
    <property type="entry name" value="Ribbon_hlx_hlx"/>
</dbReference>
<dbReference type="InterPro" id="IPR013321">
    <property type="entry name" value="Arc_rbn_hlx_hlx"/>
</dbReference>
<comment type="caution">
    <text evidence="2">The sequence shown here is derived from an EMBL/GenBank/DDBJ whole genome shotgun (WGS) entry which is preliminary data.</text>
</comment>
<name>A0AA91DC32_9GAMM</name>
<sequence length="65" mass="7635">MTKHNKDQPLKRITVNLDQADYLQMEQIAKNGRVSTAWLIRKAINEFLERQQDSKNIHITIKSVD</sequence>
<dbReference type="EMBL" id="LUUL01000093">
    <property type="protein sequence ID" value="OAI24235.1"/>
    <property type="molecule type" value="Genomic_DNA"/>
</dbReference>
<dbReference type="Pfam" id="PF01402">
    <property type="entry name" value="RHH_1"/>
    <property type="match status" value="1"/>
</dbReference>